<dbReference type="CDD" id="cd03235">
    <property type="entry name" value="ABC_Metallic_Cations"/>
    <property type="match status" value="1"/>
</dbReference>
<dbReference type="Proteomes" id="UP000516052">
    <property type="component" value="Chromosome"/>
</dbReference>
<evidence type="ECO:0000256" key="3">
    <source>
        <dbReference type="ARBA" id="ARBA00022741"/>
    </source>
</evidence>
<proteinExistence type="inferred from homology"/>
<dbReference type="GO" id="GO:0016887">
    <property type="term" value="F:ATP hydrolysis activity"/>
    <property type="evidence" value="ECO:0007669"/>
    <property type="project" value="InterPro"/>
</dbReference>
<dbReference type="PANTHER" id="PTHR42734">
    <property type="entry name" value="METAL TRANSPORT SYSTEM ATP-BINDING PROTEIN TM_0124-RELATED"/>
    <property type="match status" value="1"/>
</dbReference>
<name>A0A7H0IPP3_9ACTN</name>
<dbReference type="InterPro" id="IPR017871">
    <property type="entry name" value="ABC_transporter-like_CS"/>
</dbReference>
<evidence type="ECO:0000256" key="1">
    <source>
        <dbReference type="ARBA" id="ARBA00005417"/>
    </source>
</evidence>
<dbReference type="AlphaFoldDB" id="A0A7H0IPP3"/>
<keyword evidence="2" id="KW-0813">Transport</keyword>
<dbReference type="GO" id="GO:0005524">
    <property type="term" value="F:ATP binding"/>
    <property type="evidence" value="ECO:0007669"/>
    <property type="project" value="UniProtKB-KW"/>
</dbReference>
<dbReference type="EMBL" id="CP060828">
    <property type="protein sequence ID" value="QNP74759.1"/>
    <property type="molecule type" value="Genomic_DNA"/>
</dbReference>
<gene>
    <name evidence="7" type="ORF">IAG44_38465</name>
</gene>
<comment type="similarity">
    <text evidence="1">Belongs to the ABC transporter superfamily.</text>
</comment>
<feature type="region of interest" description="Disordered" evidence="5">
    <location>
        <begin position="290"/>
        <end position="309"/>
    </location>
</feature>
<keyword evidence="3" id="KW-0547">Nucleotide-binding</keyword>
<dbReference type="Gene3D" id="3.40.50.300">
    <property type="entry name" value="P-loop containing nucleotide triphosphate hydrolases"/>
    <property type="match status" value="1"/>
</dbReference>
<dbReference type="Pfam" id="PF00005">
    <property type="entry name" value="ABC_tran"/>
    <property type="match status" value="1"/>
</dbReference>
<dbReference type="PANTHER" id="PTHR42734:SF5">
    <property type="entry name" value="IRON TRANSPORT SYSTEM ATP-BINDING PROTEIN HI_0361-RELATED"/>
    <property type="match status" value="1"/>
</dbReference>
<evidence type="ECO:0000313" key="7">
    <source>
        <dbReference type="EMBL" id="QNP74759.1"/>
    </source>
</evidence>
<dbReference type="InterPro" id="IPR003593">
    <property type="entry name" value="AAA+_ATPase"/>
</dbReference>
<dbReference type="PROSITE" id="PS50893">
    <property type="entry name" value="ABC_TRANSPORTER_2"/>
    <property type="match status" value="1"/>
</dbReference>
<dbReference type="PROSITE" id="PS00211">
    <property type="entry name" value="ABC_TRANSPORTER_1"/>
    <property type="match status" value="1"/>
</dbReference>
<feature type="domain" description="ABC transporter" evidence="6">
    <location>
        <begin position="44"/>
        <end position="276"/>
    </location>
</feature>
<keyword evidence="8" id="KW-1185">Reference proteome</keyword>
<dbReference type="InterPro" id="IPR003439">
    <property type="entry name" value="ABC_transporter-like_ATP-bd"/>
</dbReference>
<organism evidence="7 8">
    <name type="scientific">Streptomyces roseirectus</name>
    <dbReference type="NCBI Taxonomy" id="2768066"/>
    <lineage>
        <taxon>Bacteria</taxon>
        <taxon>Bacillati</taxon>
        <taxon>Actinomycetota</taxon>
        <taxon>Actinomycetes</taxon>
        <taxon>Kitasatosporales</taxon>
        <taxon>Streptomycetaceae</taxon>
        <taxon>Streptomyces</taxon>
    </lineage>
</organism>
<feature type="region of interest" description="Disordered" evidence="5">
    <location>
        <begin position="1"/>
        <end position="41"/>
    </location>
</feature>
<dbReference type="InterPro" id="IPR050153">
    <property type="entry name" value="Metal_Ion_Import_ABC"/>
</dbReference>
<protein>
    <submittedName>
        <fullName evidence="7">ABC transporter ATP-binding protein</fullName>
    </submittedName>
</protein>
<feature type="compositionally biased region" description="Polar residues" evidence="5">
    <location>
        <begin position="13"/>
        <end position="29"/>
    </location>
</feature>
<accession>A0A7H0IPP3</accession>
<evidence type="ECO:0000313" key="8">
    <source>
        <dbReference type="Proteomes" id="UP000516052"/>
    </source>
</evidence>
<evidence type="ECO:0000256" key="5">
    <source>
        <dbReference type="SAM" id="MobiDB-lite"/>
    </source>
</evidence>
<keyword evidence="4 7" id="KW-0067">ATP-binding</keyword>
<dbReference type="InterPro" id="IPR027417">
    <property type="entry name" value="P-loop_NTPase"/>
</dbReference>
<feature type="compositionally biased region" description="Basic and acidic residues" evidence="5">
    <location>
        <begin position="299"/>
        <end position="309"/>
    </location>
</feature>
<evidence type="ECO:0000259" key="6">
    <source>
        <dbReference type="PROSITE" id="PS50893"/>
    </source>
</evidence>
<dbReference type="SMART" id="SM00382">
    <property type="entry name" value="AAA"/>
    <property type="match status" value="1"/>
</dbReference>
<sequence>MASAPRARRSVPQARQGSVPQAPQGSVPQAPQEEVERPGSAPVISLRGAALSYGARTVWQDLELDVRPGEFLAVLGPNGSGKSSLVRALLGRQPLSAGTLTVLGRAPREAARHLGYVPQQAELSAQALLRARDLVRFGIDGHRFGPRLRTAAVRRWVDEILAEVGASAYADVPLGMLSGGERQRVRIGQALATDPRVLLCDEPLVSLDLHHQRAVTELIDARRAHGTAVVFVTHEINPVLDLVDRVLYLAPGGHRVGTPGDVLNSESLSHLYGTQIDVVRVRGRVVVVGVPDEPAGPPHHADEREGVRP</sequence>
<reference evidence="7 8" key="1">
    <citation type="submission" date="2020-08" db="EMBL/GenBank/DDBJ databases">
        <title>A novel species.</title>
        <authorList>
            <person name="Gao J."/>
        </authorList>
    </citation>
    <scope>NUCLEOTIDE SEQUENCE [LARGE SCALE GENOMIC DNA]</scope>
    <source>
        <strain evidence="7 8">CRXT-G-22</strain>
    </source>
</reference>
<evidence type="ECO:0000256" key="2">
    <source>
        <dbReference type="ARBA" id="ARBA00022448"/>
    </source>
</evidence>
<evidence type="ECO:0000256" key="4">
    <source>
        <dbReference type="ARBA" id="ARBA00022840"/>
    </source>
</evidence>
<dbReference type="KEGG" id="sroi:IAG44_38465"/>
<dbReference type="SUPFAM" id="SSF52540">
    <property type="entry name" value="P-loop containing nucleoside triphosphate hydrolases"/>
    <property type="match status" value="1"/>
</dbReference>